<accession>A0A6J7IQF6</accession>
<sequence length="137" mass="15309">MSNADSRTAVEVALKQLLEHVPALKPLKIVAAAEVQGGRDVQLIRIQMPGPKVSKAMAPDARVTVSIRRDLLNEMNDLNDLQAWVRAWDHGKFRASGVEEYIRLIGQVVSKTAAKQKKLQDQRDLDSGAPRRQHQPR</sequence>
<evidence type="ECO:0000256" key="1">
    <source>
        <dbReference type="SAM" id="MobiDB-lite"/>
    </source>
</evidence>
<evidence type="ECO:0000313" key="2">
    <source>
        <dbReference type="EMBL" id="CAB4933000.1"/>
    </source>
</evidence>
<dbReference type="AlphaFoldDB" id="A0A6J7IQF6"/>
<gene>
    <name evidence="2" type="ORF">UFOPK3564_02485</name>
</gene>
<reference evidence="2" key="1">
    <citation type="submission" date="2020-05" db="EMBL/GenBank/DDBJ databases">
        <authorList>
            <person name="Chiriac C."/>
            <person name="Salcher M."/>
            <person name="Ghai R."/>
            <person name="Kavagutti S V."/>
        </authorList>
    </citation>
    <scope>NUCLEOTIDE SEQUENCE</scope>
</reference>
<feature type="region of interest" description="Disordered" evidence="1">
    <location>
        <begin position="114"/>
        <end position="137"/>
    </location>
</feature>
<proteinExistence type="predicted"/>
<name>A0A6J7IQF6_9ZZZZ</name>
<protein>
    <submittedName>
        <fullName evidence="2">Unannotated protein</fullName>
    </submittedName>
</protein>
<dbReference type="EMBL" id="CAFBMK010000177">
    <property type="protein sequence ID" value="CAB4933000.1"/>
    <property type="molecule type" value="Genomic_DNA"/>
</dbReference>
<organism evidence="2">
    <name type="scientific">freshwater metagenome</name>
    <dbReference type="NCBI Taxonomy" id="449393"/>
    <lineage>
        <taxon>unclassified sequences</taxon>
        <taxon>metagenomes</taxon>
        <taxon>ecological metagenomes</taxon>
    </lineage>
</organism>